<feature type="region of interest" description="Disordered" evidence="2">
    <location>
        <begin position="306"/>
        <end position="376"/>
    </location>
</feature>
<protein>
    <recommendedName>
        <fullName evidence="7">SAP domain-containing protein</fullName>
    </recommendedName>
</protein>
<organism evidence="5 6">
    <name type="scientific">Coemansia spiralis</name>
    <dbReference type="NCBI Taxonomy" id="417178"/>
    <lineage>
        <taxon>Eukaryota</taxon>
        <taxon>Fungi</taxon>
        <taxon>Fungi incertae sedis</taxon>
        <taxon>Zoopagomycota</taxon>
        <taxon>Kickxellomycotina</taxon>
        <taxon>Kickxellomycetes</taxon>
        <taxon>Kickxellales</taxon>
        <taxon>Kickxellaceae</taxon>
        <taxon>Coemansia</taxon>
    </lineage>
</organism>
<dbReference type="InterPro" id="IPR035979">
    <property type="entry name" value="RBD_domain_sf"/>
</dbReference>
<proteinExistence type="predicted"/>
<dbReference type="PANTHER" id="PTHR47031:SF3">
    <property type="entry name" value="SAP DOMAIN-CONTAINING PROTEIN"/>
    <property type="match status" value="1"/>
</dbReference>
<feature type="region of interest" description="Disordered" evidence="2">
    <location>
        <begin position="258"/>
        <end position="282"/>
    </location>
</feature>
<dbReference type="InterPro" id="IPR003034">
    <property type="entry name" value="SAP_dom"/>
</dbReference>
<keyword evidence="1" id="KW-0694">RNA-binding</keyword>
<dbReference type="SMART" id="SM00360">
    <property type="entry name" value="RRM"/>
    <property type="match status" value="1"/>
</dbReference>
<accession>A0A9W8GHE3</accession>
<keyword evidence="6" id="KW-1185">Reference proteome</keyword>
<gene>
    <name evidence="5" type="ORF">IWW39_005543</name>
</gene>
<dbReference type="Pfam" id="PF00076">
    <property type="entry name" value="RRM_1"/>
    <property type="match status" value="1"/>
</dbReference>
<dbReference type="PROSITE" id="PS50102">
    <property type="entry name" value="RRM"/>
    <property type="match status" value="1"/>
</dbReference>
<evidence type="ECO:0000256" key="1">
    <source>
        <dbReference type="PROSITE-ProRule" id="PRU00176"/>
    </source>
</evidence>
<dbReference type="InterPro" id="IPR000504">
    <property type="entry name" value="RRM_dom"/>
</dbReference>
<name>A0A9W8GHE3_9FUNG</name>
<evidence type="ECO:0000259" key="3">
    <source>
        <dbReference type="PROSITE" id="PS50102"/>
    </source>
</evidence>
<dbReference type="Pfam" id="PF02037">
    <property type="entry name" value="SAP"/>
    <property type="match status" value="1"/>
</dbReference>
<dbReference type="PROSITE" id="PS50800">
    <property type="entry name" value="SAP"/>
    <property type="match status" value="1"/>
</dbReference>
<dbReference type="Gene3D" id="1.10.720.30">
    <property type="entry name" value="SAP domain"/>
    <property type="match status" value="1"/>
</dbReference>
<dbReference type="OrthoDB" id="445357at2759"/>
<dbReference type="GO" id="GO:0003723">
    <property type="term" value="F:RNA binding"/>
    <property type="evidence" value="ECO:0007669"/>
    <property type="project" value="UniProtKB-UniRule"/>
</dbReference>
<dbReference type="PANTHER" id="PTHR47031">
    <property type="entry name" value="SAP DNA-BINDING DOMAIN-CONTAINING PROTEIN"/>
    <property type="match status" value="1"/>
</dbReference>
<feature type="compositionally biased region" description="Basic and acidic residues" evidence="2">
    <location>
        <begin position="314"/>
        <end position="336"/>
    </location>
</feature>
<sequence length="376" mass="40590">MSDFIPSELKVADLRKELAARELPTTGLKKDLVQRLEEALAASGTPARPSGGEDEDSDHFDLMPAEETTEHEPETAMIDEEQPGEAIAAKAGESTEMMNVDDALETERKRKADEQADEQAGHDSHMETDDVAGGLAQPTSGDSLFIKNLERPLTVYRLKEMLGKYGAVDDVWLNSIKTRGYVSFETTEQAVSAHASINGQRFPLEHGKVIECGFITRMRLKELIGEEEASSEFVRNVDLVTVPVEGGNCGVALVNSKPKAAPKKQKTEKSVEAGIKGDKPADKAATLAAETSVSLITAAAAAAASEARSAAPHGRRDSGARRASDAREGEPEPRSSRRDKRSAHTLLTKTRPHIPYRPLTDEEVAAKKAARSTANI</sequence>
<feature type="domain" description="RRM" evidence="3">
    <location>
        <begin position="142"/>
        <end position="217"/>
    </location>
</feature>
<dbReference type="EMBL" id="JANBTX010000296">
    <property type="protein sequence ID" value="KAJ2683361.1"/>
    <property type="molecule type" value="Genomic_DNA"/>
</dbReference>
<dbReference type="InterPro" id="IPR012677">
    <property type="entry name" value="Nucleotide-bd_a/b_plait_sf"/>
</dbReference>
<dbReference type="Proteomes" id="UP001151516">
    <property type="component" value="Unassembled WGS sequence"/>
</dbReference>
<feature type="region of interest" description="Disordered" evidence="2">
    <location>
        <begin position="106"/>
        <end position="136"/>
    </location>
</feature>
<evidence type="ECO:0000259" key="4">
    <source>
        <dbReference type="PROSITE" id="PS50800"/>
    </source>
</evidence>
<feature type="compositionally biased region" description="Basic and acidic residues" evidence="2">
    <location>
        <begin position="106"/>
        <end position="128"/>
    </location>
</feature>
<evidence type="ECO:0000256" key="2">
    <source>
        <dbReference type="SAM" id="MobiDB-lite"/>
    </source>
</evidence>
<feature type="compositionally biased region" description="Basic and acidic residues" evidence="2">
    <location>
        <begin position="265"/>
        <end position="282"/>
    </location>
</feature>
<evidence type="ECO:0000313" key="5">
    <source>
        <dbReference type="EMBL" id="KAJ2683361.1"/>
    </source>
</evidence>
<dbReference type="SUPFAM" id="SSF54928">
    <property type="entry name" value="RNA-binding domain, RBD"/>
    <property type="match status" value="1"/>
</dbReference>
<evidence type="ECO:0008006" key="7">
    <source>
        <dbReference type="Google" id="ProtNLM"/>
    </source>
</evidence>
<dbReference type="Gene3D" id="3.30.70.330">
    <property type="match status" value="1"/>
</dbReference>
<feature type="domain" description="SAP" evidence="4">
    <location>
        <begin position="6"/>
        <end position="40"/>
    </location>
</feature>
<dbReference type="InterPro" id="IPR036361">
    <property type="entry name" value="SAP_dom_sf"/>
</dbReference>
<evidence type="ECO:0000313" key="6">
    <source>
        <dbReference type="Proteomes" id="UP001151516"/>
    </source>
</evidence>
<feature type="region of interest" description="Disordered" evidence="2">
    <location>
        <begin position="39"/>
        <end position="83"/>
    </location>
</feature>
<dbReference type="SUPFAM" id="SSF68906">
    <property type="entry name" value="SAP domain"/>
    <property type="match status" value="1"/>
</dbReference>
<dbReference type="CDD" id="cd12432">
    <property type="entry name" value="RRM_ACINU"/>
    <property type="match status" value="1"/>
</dbReference>
<dbReference type="InterPro" id="IPR034257">
    <property type="entry name" value="Acinus_RRM"/>
</dbReference>
<dbReference type="SMART" id="SM00513">
    <property type="entry name" value="SAP"/>
    <property type="match status" value="1"/>
</dbReference>
<dbReference type="AlphaFoldDB" id="A0A9W8GHE3"/>
<comment type="caution">
    <text evidence="5">The sequence shown here is derived from an EMBL/GenBank/DDBJ whole genome shotgun (WGS) entry which is preliminary data.</text>
</comment>
<reference evidence="5" key="1">
    <citation type="submission" date="2022-07" db="EMBL/GenBank/DDBJ databases">
        <title>Phylogenomic reconstructions and comparative analyses of Kickxellomycotina fungi.</title>
        <authorList>
            <person name="Reynolds N.K."/>
            <person name="Stajich J.E."/>
            <person name="Barry K."/>
            <person name="Grigoriev I.V."/>
            <person name="Crous P."/>
            <person name="Smith M.E."/>
        </authorList>
    </citation>
    <scope>NUCLEOTIDE SEQUENCE</scope>
    <source>
        <strain evidence="5">CBS 109367</strain>
    </source>
</reference>